<proteinExistence type="predicted"/>
<organism evidence="1 2">
    <name type="scientific">Leucogyrophana mollusca</name>
    <dbReference type="NCBI Taxonomy" id="85980"/>
    <lineage>
        <taxon>Eukaryota</taxon>
        <taxon>Fungi</taxon>
        <taxon>Dikarya</taxon>
        <taxon>Basidiomycota</taxon>
        <taxon>Agaricomycotina</taxon>
        <taxon>Agaricomycetes</taxon>
        <taxon>Agaricomycetidae</taxon>
        <taxon>Boletales</taxon>
        <taxon>Boletales incertae sedis</taxon>
        <taxon>Leucogyrophana</taxon>
    </lineage>
</organism>
<keyword evidence="2" id="KW-1185">Reference proteome</keyword>
<feature type="non-terminal residue" evidence="1">
    <location>
        <position position="62"/>
    </location>
</feature>
<gene>
    <name evidence="1" type="ORF">BV22DRAFT_984613</name>
</gene>
<feature type="non-terminal residue" evidence="1">
    <location>
        <position position="1"/>
    </location>
</feature>
<dbReference type="Proteomes" id="UP000790709">
    <property type="component" value="Unassembled WGS sequence"/>
</dbReference>
<evidence type="ECO:0000313" key="1">
    <source>
        <dbReference type="EMBL" id="KAH7916843.1"/>
    </source>
</evidence>
<protein>
    <submittedName>
        <fullName evidence="1">Uncharacterized protein</fullName>
    </submittedName>
</protein>
<dbReference type="EMBL" id="MU267555">
    <property type="protein sequence ID" value="KAH7916843.1"/>
    <property type="molecule type" value="Genomic_DNA"/>
</dbReference>
<sequence length="62" mass="6859">SCKLTEKWLGPYAILEVKPNAVLLKLPKHMRVVPTVNITRVKPYKGAQSGQHVDRPGPVIVS</sequence>
<accession>A0ACB8AVM6</accession>
<evidence type="ECO:0000313" key="2">
    <source>
        <dbReference type="Proteomes" id="UP000790709"/>
    </source>
</evidence>
<reference evidence="1" key="1">
    <citation type="journal article" date="2021" name="New Phytol.">
        <title>Evolutionary innovations through gain and loss of genes in the ectomycorrhizal Boletales.</title>
        <authorList>
            <person name="Wu G."/>
            <person name="Miyauchi S."/>
            <person name="Morin E."/>
            <person name="Kuo A."/>
            <person name="Drula E."/>
            <person name="Varga T."/>
            <person name="Kohler A."/>
            <person name="Feng B."/>
            <person name="Cao Y."/>
            <person name="Lipzen A."/>
            <person name="Daum C."/>
            <person name="Hundley H."/>
            <person name="Pangilinan J."/>
            <person name="Johnson J."/>
            <person name="Barry K."/>
            <person name="LaButti K."/>
            <person name="Ng V."/>
            <person name="Ahrendt S."/>
            <person name="Min B."/>
            <person name="Choi I.G."/>
            <person name="Park H."/>
            <person name="Plett J.M."/>
            <person name="Magnuson J."/>
            <person name="Spatafora J.W."/>
            <person name="Nagy L.G."/>
            <person name="Henrissat B."/>
            <person name="Grigoriev I.V."/>
            <person name="Yang Z.L."/>
            <person name="Xu J."/>
            <person name="Martin F.M."/>
        </authorList>
    </citation>
    <scope>NUCLEOTIDE SEQUENCE</scope>
    <source>
        <strain evidence="1">KUC20120723A-06</strain>
    </source>
</reference>
<comment type="caution">
    <text evidence="1">The sequence shown here is derived from an EMBL/GenBank/DDBJ whole genome shotgun (WGS) entry which is preliminary data.</text>
</comment>
<name>A0ACB8AVM6_9AGAM</name>